<dbReference type="SUPFAM" id="SSF53474">
    <property type="entry name" value="alpha/beta-Hydrolases"/>
    <property type="match status" value="1"/>
</dbReference>
<keyword evidence="3" id="KW-1185">Reference proteome</keyword>
<dbReference type="InterPro" id="IPR000073">
    <property type="entry name" value="AB_hydrolase_1"/>
</dbReference>
<gene>
    <name evidence="2" type="ORF">SAMN05216410_1734</name>
</gene>
<feature type="domain" description="AB hydrolase-1" evidence="1">
    <location>
        <begin position="2"/>
        <end position="228"/>
    </location>
</feature>
<protein>
    <submittedName>
        <fullName evidence="2">Pimeloyl-ACP methyl ester carboxylesterase</fullName>
    </submittedName>
</protein>
<name>A0A1G6L0I3_9MICO</name>
<dbReference type="AlphaFoldDB" id="A0A1G6L0I3"/>
<dbReference type="PRINTS" id="PR00111">
    <property type="entry name" value="ABHYDROLASE"/>
</dbReference>
<dbReference type="Gene3D" id="3.40.50.1820">
    <property type="entry name" value="alpha/beta hydrolase"/>
    <property type="match status" value="1"/>
</dbReference>
<accession>A0A1G6L0I3</accession>
<dbReference type="STRING" id="1814289.SAMN05216410_1734"/>
<organism evidence="2 3">
    <name type="scientific">Sanguibacter gelidistatuariae</name>
    <dbReference type="NCBI Taxonomy" id="1814289"/>
    <lineage>
        <taxon>Bacteria</taxon>
        <taxon>Bacillati</taxon>
        <taxon>Actinomycetota</taxon>
        <taxon>Actinomycetes</taxon>
        <taxon>Micrococcales</taxon>
        <taxon>Sanguibacteraceae</taxon>
        <taxon>Sanguibacter</taxon>
    </lineage>
</organism>
<dbReference type="Proteomes" id="UP000199039">
    <property type="component" value="Unassembled WGS sequence"/>
</dbReference>
<evidence type="ECO:0000313" key="2">
    <source>
        <dbReference type="EMBL" id="SDC36704.1"/>
    </source>
</evidence>
<dbReference type="PANTHER" id="PTHR43689">
    <property type="entry name" value="HYDROLASE"/>
    <property type="match status" value="1"/>
</dbReference>
<dbReference type="EMBL" id="FMYH01000002">
    <property type="protein sequence ID" value="SDC36704.1"/>
    <property type="molecule type" value="Genomic_DNA"/>
</dbReference>
<sequence length="268" mass="28743">MFIHGVRSSSALWDAQIRAAHAAGYEAVAVDLPGHGARRDERFTLDNAFTVIDDAIASVGEGTSPVVLVGLSLGGYVTLEYAARRPARLAGVIASACTCDPKGKPVRMYGQVAHHVTRAISSVQAWAGRWTPALVPDLAGRRLRVDGSTAPFRPGWDVVTDMLGQLAGRSSIENLKQITVPIWFVNGQRDHLRLEEKKYLAAVPTSRLVVIPKAGHDVSFEAPHEFNRVMLTVLEDIEHERATQPATARTPAPVDVPAASGVAVAHGV</sequence>
<dbReference type="InterPro" id="IPR029058">
    <property type="entry name" value="AB_hydrolase_fold"/>
</dbReference>
<evidence type="ECO:0000313" key="3">
    <source>
        <dbReference type="Proteomes" id="UP000199039"/>
    </source>
</evidence>
<evidence type="ECO:0000259" key="1">
    <source>
        <dbReference type="Pfam" id="PF12697"/>
    </source>
</evidence>
<dbReference type="GO" id="GO:0003824">
    <property type="term" value="F:catalytic activity"/>
    <property type="evidence" value="ECO:0007669"/>
    <property type="project" value="UniProtKB-ARBA"/>
</dbReference>
<reference evidence="2 3" key="1">
    <citation type="submission" date="2016-09" db="EMBL/GenBank/DDBJ databases">
        <authorList>
            <person name="Capua I."/>
            <person name="De Benedictis P."/>
            <person name="Joannis T."/>
            <person name="Lombin L.H."/>
            <person name="Cattoli G."/>
        </authorList>
    </citation>
    <scope>NUCLEOTIDE SEQUENCE [LARGE SCALE GENOMIC DNA]</scope>
    <source>
        <strain evidence="2 3">ISLP-3</strain>
    </source>
</reference>
<proteinExistence type="predicted"/>
<dbReference type="Pfam" id="PF12697">
    <property type="entry name" value="Abhydrolase_6"/>
    <property type="match status" value="1"/>
</dbReference>
<dbReference type="PANTHER" id="PTHR43689:SF8">
    <property type="entry name" value="ALPHA_BETA-HYDROLASES SUPERFAMILY PROTEIN"/>
    <property type="match status" value="1"/>
</dbReference>